<dbReference type="EMBL" id="VSRR010125203">
    <property type="protein sequence ID" value="MPD00976.1"/>
    <property type="molecule type" value="Genomic_DNA"/>
</dbReference>
<gene>
    <name evidence="1" type="ORF">E2C01_096485</name>
</gene>
<evidence type="ECO:0000313" key="2">
    <source>
        <dbReference type="Proteomes" id="UP000324222"/>
    </source>
</evidence>
<proteinExistence type="predicted"/>
<dbReference type="Proteomes" id="UP000324222">
    <property type="component" value="Unassembled WGS sequence"/>
</dbReference>
<comment type="caution">
    <text evidence="1">The sequence shown here is derived from an EMBL/GenBank/DDBJ whole genome shotgun (WGS) entry which is preliminary data.</text>
</comment>
<reference evidence="1 2" key="1">
    <citation type="submission" date="2019-05" db="EMBL/GenBank/DDBJ databases">
        <title>Another draft genome of Portunus trituberculatus and its Hox gene families provides insights of decapod evolution.</title>
        <authorList>
            <person name="Jeong J.-H."/>
            <person name="Song I."/>
            <person name="Kim S."/>
            <person name="Choi T."/>
            <person name="Kim D."/>
            <person name="Ryu S."/>
            <person name="Kim W."/>
        </authorList>
    </citation>
    <scope>NUCLEOTIDE SEQUENCE [LARGE SCALE GENOMIC DNA]</scope>
    <source>
        <tissue evidence="1">Muscle</tissue>
    </source>
</reference>
<sequence length="74" mass="8002">MPSATSLRTMLAPMPALAPVTKATRPAQRSILAALRRKRNGAHCAVSLVTAHRTLVFSASHCWRPLLEIKGQGQ</sequence>
<protein>
    <submittedName>
        <fullName evidence="1">Uncharacterized protein</fullName>
    </submittedName>
</protein>
<evidence type="ECO:0000313" key="1">
    <source>
        <dbReference type="EMBL" id="MPD00976.1"/>
    </source>
</evidence>
<organism evidence="1 2">
    <name type="scientific">Portunus trituberculatus</name>
    <name type="common">Swimming crab</name>
    <name type="synonym">Neptunus trituberculatus</name>
    <dbReference type="NCBI Taxonomy" id="210409"/>
    <lineage>
        <taxon>Eukaryota</taxon>
        <taxon>Metazoa</taxon>
        <taxon>Ecdysozoa</taxon>
        <taxon>Arthropoda</taxon>
        <taxon>Crustacea</taxon>
        <taxon>Multicrustacea</taxon>
        <taxon>Malacostraca</taxon>
        <taxon>Eumalacostraca</taxon>
        <taxon>Eucarida</taxon>
        <taxon>Decapoda</taxon>
        <taxon>Pleocyemata</taxon>
        <taxon>Brachyura</taxon>
        <taxon>Eubrachyura</taxon>
        <taxon>Portunoidea</taxon>
        <taxon>Portunidae</taxon>
        <taxon>Portuninae</taxon>
        <taxon>Portunus</taxon>
    </lineage>
</organism>
<keyword evidence="2" id="KW-1185">Reference proteome</keyword>
<dbReference type="AlphaFoldDB" id="A0A5B7K249"/>
<name>A0A5B7K249_PORTR</name>
<accession>A0A5B7K249</accession>